<dbReference type="GO" id="GO:0016042">
    <property type="term" value="P:lipid catabolic process"/>
    <property type="evidence" value="ECO:0007669"/>
    <property type="project" value="InterPro"/>
</dbReference>
<evidence type="ECO:0000256" key="2">
    <source>
        <dbReference type="ARBA" id="ARBA00012018"/>
    </source>
</evidence>
<evidence type="ECO:0000313" key="6">
    <source>
        <dbReference type="Proteomes" id="UP000245461"/>
    </source>
</evidence>
<dbReference type="EMBL" id="QGLE01000005">
    <property type="protein sequence ID" value="PWR22813.1"/>
    <property type="molecule type" value="Genomic_DNA"/>
</dbReference>
<dbReference type="Proteomes" id="UP000245461">
    <property type="component" value="Unassembled WGS sequence"/>
</dbReference>
<dbReference type="InterPro" id="IPR007312">
    <property type="entry name" value="Phosphoesterase"/>
</dbReference>
<dbReference type="Pfam" id="PF05506">
    <property type="entry name" value="PLipase_C_C"/>
    <property type="match status" value="2"/>
</dbReference>
<comment type="caution">
    <text evidence="5">The sequence shown here is derived from an EMBL/GenBank/DDBJ whole genome shotgun (WGS) entry which is preliminary data.</text>
</comment>
<dbReference type="Gene3D" id="3.40.720.10">
    <property type="entry name" value="Alkaline Phosphatase, subunit A"/>
    <property type="match status" value="2"/>
</dbReference>
<evidence type="ECO:0000259" key="4">
    <source>
        <dbReference type="Pfam" id="PF05506"/>
    </source>
</evidence>
<dbReference type="RefSeq" id="WP_109905390.1">
    <property type="nucleotide sequence ID" value="NZ_QGLE01000005.1"/>
</dbReference>
<dbReference type="InterPro" id="IPR008475">
    <property type="entry name" value="PLipase_C_C"/>
</dbReference>
<evidence type="ECO:0000313" key="5">
    <source>
        <dbReference type="EMBL" id="PWR22813.1"/>
    </source>
</evidence>
<evidence type="ECO:0000256" key="1">
    <source>
        <dbReference type="ARBA" id="ARBA00009717"/>
    </source>
</evidence>
<sequence length="726" mass="79694">MTDTNRRDFLKSAAALGGTAAAATVFPDTIRKALAIDAANGTKSIKDVQHIVVLMQENRAFDHYFGTFPGVRGFGDRFTIPRADGRTVFHQWNGERTILPYHLNSKKGNAQRVTGTPHTWPDAQAVWNHGRITDWPLHKENQSMGYYKEAEVGFQFALANAFTLCDNYHCATHTGTFPNRVYHWTGTNGPTGTGNAVVINEMDNFGSKSKGYAWKTYPERLQEAGVTWKVYQNLPDNFGDNPLAGFRQYRAAHEAMGNTPLGLPWIPYVEAMDAKQPLYKGVGNTMPLGGLLGQLELDVKNGKLPQVSWIVAPTLYSEHPAVSSPVQGAWYVQQALEILTADPEVWSKTVLIVNFDENDGFFDHVPSPTVFSRNEDGTAAGGTTMAENLLGSEYFTHPAIEGATSQPAPDGRPYGPGPRVPCFVISPWSRGGWVASETFDHTSVLRFIEARFGVAESNISPYRRAIIGDLTSCFDFVNPNTSVPTLPTRSKISADSIRVAQALRLQVKIPAEADQTVPEQDIGIRPSRPLPYELHIEATAGSDSIRLRFRNTGTVGAVYHVYDRLHLDRIPHRYMVEAGKVLAATWDLKADGGAYDLWVLGPNGYHRHFTGNTVVASTAKAAPEVTASYDKTNQRLNLTLANNGARTCTFKVTANAYEKLEQEVRVAAGASKPLRLSLADQGNWYDYTVTVTGLDGFSRRLAGRLETGKPSISDPAHVLEQIAIAG</sequence>
<feature type="domain" description="Bacterial phospholipase C C-terminal" evidence="4">
    <location>
        <begin position="623"/>
        <end position="704"/>
    </location>
</feature>
<accession>A0A317EBV4</accession>
<dbReference type="PANTHER" id="PTHR31956">
    <property type="entry name" value="NON-SPECIFIC PHOSPHOLIPASE C4-RELATED"/>
    <property type="match status" value="1"/>
</dbReference>
<keyword evidence="6" id="KW-1185">Reference proteome</keyword>
<dbReference type="EC" id="3.1.4.3" evidence="2"/>
<feature type="domain" description="Bacterial phospholipase C C-terminal" evidence="4">
    <location>
        <begin position="526"/>
        <end position="612"/>
    </location>
</feature>
<dbReference type="InterPro" id="IPR006311">
    <property type="entry name" value="TAT_signal"/>
</dbReference>
<dbReference type="NCBIfam" id="TIGR01409">
    <property type="entry name" value="TAT_signal_seq"/>
    <property type="match status" value="1"/>
</dbReference>
<reference evidence="5 6" key="1">
    <citation type="submission" date="2018-05" db="EMBL/GenBank/DDBJ databases">
        <title>Zavarzinia sp. HR-AS.</title>
        <authorList>
            <person name="Lee Y."/>
            <person name="Jeon C.O."/>
        </authorList>
    </citation>
    <scope>NUCLEOTIDE SEQUENCE [LARGE SCALE GENOMIC DNA]</scope>
    <source>
        <strain evidence="5 6">HR-AS</strain>
    </source>
</reference>
<comment type="similarity">
    <text evidence="1">Belongs to the bacterial phospholipase C family.</text>
</comment>
<dbReference type="PANTHER" id="PTHR31956:SF36">
    <property type="entry name" value="NON-HEMOLYTIC PHOSPHOLIPASE C"/>
    <property type="match status" value="1"/>
</dbReference>
<gene>
    <name evidence="5" type="ORF">DKG74_10315</name>
</gene>
<name>A0A317EBV4_9PROT</name>
<keyword evidence="3" id="KW-0378">Hydrolase</keyword>
<proteinExistence type="inferred from homology"/>
<evidence type="ECO:0000256" key="3">
    <source>
        <dbReference type="ARBA" id="ARBA00022801"/>
    </source>
</evidence>
<dbReference type="InterPro" id="IPR019546">
    <property type="entry name" value="TAT_signal_bac_arc"/>
</dbReference>
<dbReference type="OrthoDB" id="9770871at2"/>
<organism evidence="5 6">
    <name type="scientific">Zavarzinia aquatilis</name>
    <dbReference type="NCBI Taxonomy" id="2211142"/>
    <lineage>
        <taxon>Bacteria</taxon>
        <taxon>Pseudomonadati</taxon>
        <taxon>Pseudomonadota</taxon>
        <taxon>Alphaproteobacteria</taxon>
        <taxon>Rhodospirillales</taxon>
        <taxon>Zavarziniaceae</taxon>
        <taxon>Zavarzinia</taxon>
    </lineage>
</organism>
<dbReference type="NCBIfam" id="TIGR03396">
    <property type="entry name" value="PC_PLC"/>
    <property type="match status" value="1"/>
</dbReference>
<dbReference type="AlphaFoldDB" id="A0A317EBV4"/>
<dbReference type="InterPro" id="IPR017767">
    <property type="entry name" value="PC-PLC"/>
</dbReference>
<dbReference type="PROSITE" id="PS51318">
    <property type="entry name" value="TAT"/>
    <property type="match status" value="1"/>
</dbReference>
<protein>
    <recommendedName>
        <fullName evidence="2">phospholipase C</fullName>
        <ecNumber evidence="2">3.1.4.3</ecNumber>
    </recommendedName>
</protein>
<dbReference type="Pfam" id="PF04185">
    <property type="entry name" value="Phosphoesterase"/>
    <property type="match status" value="1"/>
</dbReference>
<dbReference type="GO" id="GO:0034480">
    <property type="term" value="F:phosphatidylcholine phospholipase C activity"/>
    <property type="evidence" value="ECO:0007669"/>
    <property type="project" value="UniProtKB-EC"/>
</dbReference>
<dbReference type="InterPro" id="IPR017850">
    <property type="entry name" value="Alkaline_phosphatase_core_sf"/>
</dbReference>